<reference evidence="2 3" key="1">
    <citation type="submission" date="2019-02" db="EMBL/GenBank/DDBJ databases">
        <title>Genome sequencing of the rare red list fungi Phellinidium pouzarii.</title>
        <authorList>
            <person name="Buettner E."/>
            <person name="Kellner H."/>
        </authorList>
    </citation>
    <scope>NUCLEOTIDE SEQUENCE [LARGE SCALE GENOMIC DNA]</scope>
    <source>
        <strain evidence="2 3">DSM 108285</strain>
    </source>
</reference>
<feature type="compositionally biased region" description="Polar residues" evidence="1">
    <location>
        <begin position="1"/>
        <end position="21"/>
    </location>
</feature>
<protein>
    <submittedName>
        <fullName evidence="2">Uncharacterized protein</fullName>
    </submittedName>
</protein>
<dbReference type="AlphaFoldDB" id="A0A4S4LHV4"/>
<dbReference type="EMBL" id="SGPK01000013">
    <property type="protein sequence ID" value="THH11499.1"/>
    <property type="molecule type" value="Genomic_DNA"/>
</dbReference>
<comment type="caution">
    <text evidence="2">The sequence shown here is derived from an EMBL/GenBank/DDBJ whole genome shotgun (WGS) entry which is preliminary data.</text>
</comment>
<name>A0A4S4LHV4_9AGAM</name>
<sequence>MHSASFTSIHPPTPPAMSSQGLLRHRNGNDLVYGDTLDAAPADAVGRLYEANAASSSHQITVPSAARAGHPAPVGNVQDAVPATVAPGRGKRAVASGTAHVEKKKHEKRGAAWCFNVSLLDCSVHVGLDSPREEEEIIYTQKTTLVLVLPP</sequence>
<organism evidence="2 3">
    <name type="scientific">Phellinidium pouzarii</name>
    <dbReference type="NCBI Taxonomy" id="167371"/>
    <lineage>
        <taxon>Eukaryota</taxon>
        <taxon>Fungi</taxon>
        <taxon>Dikarya</taxon>
        <taxon>Basidiomycota</taxon>
        <taxon>Agaricomycotina</taxon>
        <taxon>Agaricomycetes</taxon>
        <taxon>Hymenochaetales</taxon>
        <taxon>Hymenochaetaceae</taxon>
        <taxon>Phellinidium</taxon>
    </lineage>
</organism>
<evidence type="ECO:0000313" key="3">
    <source>
        <dbReference type="Proteomes" id="UP000308199"/>
    </source>
</evidence>
<dbReference type="Proteomes" id="UP000308199">
    <property type="component" value="Unassembled WGS sequence"/>
</dbReference>
<keyword evidence="3" id="KW-1185">Reference proteome</keyword>
<gene>
    <name evidence="2" type="ORF">EW145_g632</name>
</gene>
<feature type="region of interest" description="Disordered" evidence="1">
    <location>
        <begin position="1"/>
        <end position="23"/>
    </location>
</feature>
<proteinExistence type="predicted"/>
<evidence type="ECO:0000313" key="2">
    <source>
        <dbReference type="EMBL" id="THH11499.1"/>
    </source>
</evidence>
<evidence type="ECO:0000256" key="1">
    <source>
        <dbReference type="SAM" id="MobiDB-lite"/>
    </source>
</evidence>
<accession>A0A4S4LHV4</accession>